<sequence length="267" mass="29867">MAEFSRAPLPLNLSTRDALIKTVVDKSKVDFEAVRVYESAKTTELSNQLRRVPLYSRLSLQAENADPAAIYDTEIRPGLTNNIFPINRDQALKDLQERLNVISREEAKATNADAFSYRSISDAHSSATAPTVVMTRDKLRTSTAGDKDLSVLFRDFRNGYLLAPAAVMMIDEMASSTERLQKNIIVLAHYVDLFRRENDLLKAKVQDNQETIAHLVSNARQQTPGNASVLTIGHGGKRSTKIPDPEPFHNDKTKDKVAFDVFYDSLL</sequence>
<accession>A0AAN7B2D6</accession>
<reference evidence="2" key="2">
    <citation type="submission" date="2023-05" db="EMBL/GenBank/DDBJ databases">
        <authorList>
            <consortium name="Lawrence Berkeley National Laboratory"/>
            <person name="Steindorff A."/>
            <person name="Hensen N."/>
            <person name="Bonometti L."/>
            <person name="Westerberg I."/>
            <person name="Brannstrom I.O."/>
            <person name="Guillou S."/>
            <person name="Cros-Aarteil S."/>
            <person name="Calhoun S."/>
            <person name="Haridas S."/>
            <person name="Kuo A."/>
            <person name="Mondo S."/>
            <person name="Pangilinan J."/>
            <person name="Riley R."/>
            <person name="Labutti K."/>
            <person name="Andreopoulos B."/>
            <person name="Lipzen A."/>
            <person name="Chen C."/>
            <person name="Yanf M."/>
            <person name="Daum C."/>
            <person name="Ng V."/>
            <person name="Clum A."/>
            <person name="Ohm R."/>
            <person name="Martin F."/>
            <person name="Silar P."/>
            <person name="Natvig D."/>
            <person name="Lalanne C."/>
            <person name="Gautier V."/>
            <person name="Ament-Velasquez S.L."/>
            <person name="Kruys A."/>
            <person name="Hutchinson M.I."/>
            <person name="Powell A.J."/>
            <person name="Barry K."/>
            <person name="Miller A.N."/>
            <person name="Grigoriev I.V."/>
            <person name="Debuchy R."/>
            <person name="Gladieux P."/>
            <person name="Thoren M.H."/>
            <person name="Johannesson H."/>
        </authorList>
    </citation>
    <scope>NUCLEOTIDE SEQUENCE</scope>
    <source>
        <strain evidence="2">PSN293</strain>
    </source>
</reference>
<protein>
    <submittedName>
        <fullName evidence="2">Uncharacterized protein</fullName>
    </submittedName>
</protein>
<gene>
    <name evidence="2" type="ORF">QBC37DRAFT_435968</name>
</gene>
<evidence type="ECO:0000313" key="3">
    <source>
        <dbReference type="Proteomes" id="UP001301769"/>
    </source>
</evidence>
<name>A0AAN7B2D6_9PEZI</name>
<organism evidence="2 3">
    <name type="scientific">Rhypophila decipiens</name>
    <dbReference type="NCBI Taxonomy" id="261697"/>
    <lineage>
        <taxon>Eukaryota</taxon>
        <taxon>Fungi</taxon>
        <taxon>Dikarya</taxon>
        <taxon>Ascomycota</taxon>
        <taxon>Pezizomycotina</taxon>
        <taxon>Sordariomycetes</taxon>
        <taxon>Sordariomycetidae</taxon>
        <taxon>Sordariales</taxon>
        <taxon>Naviculisporaceae</taxon>
        <taxon>Rhypophila</taxon>
    </lineage>
</organism>
<reference evidence="2" key="1">
    <citation type="journal article" date="2023" name="Mol. Phylogenet. Evol.">
        <title>Genome-scale phylogeny and comparative genomics of the fungal order Sordariales.</title>
        <authorList>
            <person name="Hensen N."/>
            <person name="Bonometti L."/>
            <person name="Westerberg I."/>
            <person name="Brannstrom I.O."/>
            <person name="Guillou S."/>
            <person name="Cros-Aarteil S."/>
            <person name="Calhoun S."/>
            <person name="Haridas S."/>
            <person name="Kuo A."/>
            <person name="Mondo S."/>
            <person name="Pangilinan J."/>
            <person name="Riley R."/>
            <person name="LaButti K."/>
            <person name="Andreopoulos B."/>
            <person name="Lipzen A."/>
            <person name="Chen C."/>
            <person name="Yan M."/>
            <person name="Daum C."/>
            <person name="Ng V."/>
            <person name="Clum A."/>
            <person name="Steindorff A."/>
            <person name="Ohm R.A."/>
            <person name="Martin F."/>
            <person name="Silar P."/>
            <person name="Natvig D.O."/>
            <person name="Lalanne C."/>
            <person name="Gautier V."/>
            <person name="Ament-Velasquez S.L."/>
            <person name="Kruys A."/>
            <person name="Hutchinson M.I."/>
            <person name="Powell A.J."/>
            <person name="Barry K."/>
            <person name="Miller A.N."/>
            <person name="Grigoriev I.V."/>
            <person name="Debuchy R."/>
            <person name="Gladieux P."/>
            <person name="Hiltunen Thoren M."/>
            <person name="Johannesson H."/>
        </authorList>
    </citation>
    <scope>NUCLEOTIDE SEQUENCE</scope>
    <source>
        <strain evidence="2">PSN293</strain>
    </source>
</reference>
<proteinExistence type="predicted"/>
<dbReference type="EMBL" id="MU858806">
    <property type="protein sequence ID" value="KAK4205810.1"/>
    <property type="molecule type" value="Genomic_DNA"/>
</dbReference>
<dbReference type="Proteomes" id="UP001301769">
    <property type="component" value="Unassembled WGS sequence"/>
</dbReference>
<feature type="region of interest" description="Disordered" evidence="1">
    <location>
        <begin position="224"/>
        <end position="251"/>
    </location>
</feature>
<evidence type="ECO:0000256" key="1">
    <source>
        <dbReference type="SAM" id="MobiDB-lite"/>
    </source>
</evidence>
<dbReference type="AlphaFoldDB" id="A0AAN7B2D6"/>
<keyword evidence="3" id="KW-1185">Reference proteome</keyword>
<feature type="compositionally biased region" description="Basic and acidic residues" evidence="1">
    <location>
        <begin position="241"/>
        <end position="251"/>
    </location>
</feature>
<feature type="non-terminal residue" evidence="2">
    <location>
        <position position="267"/>
    </location>
</feature>
<comment type="caution">
    <text evidence="2">The sequence shown here is derived from an EMBL/GenBank/DDBJ whole genome shotgun (WGS) entry which is preliminary data.</text>
</comment>
<evidence type="ECO:0000313" key="2">
    <source>
        <dbReference type="EMBL" id="KAK4205810.1"/>
    </source>
</evidence>